<dbReference type="CDD" id="cd02020">
    <property type="entry name" value="CMPK"/>
    <property type="match status" value="1"/>
</dbReference>
<evidence type="ECO:0000259" key="9">
    <source>
        <dbReference type="Pfam" id="PF02224"/>
    </source>
</evidence>
<evidence type="ECO:0000256" key="8">
    <source>
        <dbReference type="HAMAP-Rule" id="MF_00238"/>
    </source>
</evidence>
<name>A0A7C6E7W3_DESAE</name>
<comment type="subcellular location">
    <subcellularLocation>
        <location evidence="8">Cytoplasm</location>
    </subcellularLocation>
</comment>
<comment type="caution">
    <text evidence="10">The sequence shown here is derived from an EMBL/GenBank/DDBJ whole genome shotgun (WGS) entry which is preliminary data.</text>
</comment>
<dbReference type="GO" id="GO:0005524">
    <property type="term" value="F:ATP binding"/>
    <property type="evidence" value="ECO:0007669"/>
    <property type="project" value="UniProtKB-UniRule"/>
</dbReference>
<dbReference type="Pfam" id="PF02224">
    <property type="entry name" value="Cytidylate_kin"/>
    <property type="match status" value="1"/>
</dbReference>
<dbReference type="InterPro" id="IPR027417">
    <property type="entry name" value="P-loop_NTPase"/>
</dbReference>
<dbReference type="GO" id="GO:0006220">
    <property type="term" value="P:pyrimidine nucleotide metabolic process"/>
    <property type="evidence" value="ECO:0007669"/>
    <property type="project" value="UniProtKB-UniRule"/>
</dbReference>
<comment type="catalytic activity">
    <reaction evidence="7 8">
        <text>CMP + ATP = CDP + ADP</text>
        <dbReference type="Rhea" id="RHEA:11600"/>
        <dbReference type="ChEBI" id="CHEBI:30616"/>
        <dbReference type="ChEBI" id="CHEBI:58069"/>
        <dbReference type="ChEBI" id="CHEBI:60377"/>
        <dbReference type="ChEBI" id="CHEBI:456216"/>
        <dbReference type="EC" id="2.7.4.25"/>
    </reaction>
</comment>
<evidence type="ECO:0000256" key="2">
    <source>
        <dbReference type="ARBA" id="ARBA00022679"/>
    </source>
</evidence>
<protein>
    <recommendedName>
        <fullName evidence="8">Cytidylate kinase</fullName>
        <shortName evidence="8">CK</shortName>
        <ecNumber evidence="8">2.7.4.25</ecNumber>
    </recommendedName>
    <alternativeName>
        <fullName evidence="8">Cytidine monophosphate kinase</fullName>
        <shortName evidence="8">CMP kinase</shortName>
    </alternativeName>
</protein>
<keyword evidence="4 8" id="KW-0418">Kinase</keyword>
<dbReference type="GO" id="GO:0036431">
    <property type="term" value="F:dCMP kinase activity"/>
    <property type="evidence" value="ECO:0007669"/>
    <property type="project" value="InterPro"/>
</dbReference>
<proteinExistence type="inferred from homology"/>
<keyword evidence="2 8" id="KW-0808">Transferase</keyword>
<dbReference type="SUPFAM" id="SSF52540">
    <property type="entry name" value="P-loop containing nucleoside triphosphate hydrolases"/>
    <property type="match status" value="1"/>
</dbReference>
<evidence type="ECO:0000256" key="3">
    <source>
        <dbReference type="ARBA" id="ARBA00022741"/>
    </source>
</evidence>
<evidence type="ECO:0000256" key="6">
    <source>
        <dbReference type="ARBA" id="ARBA00047615"/>
    </source>
</evidence>
<evidence type="ECO:0000256" key="7">
    <source>
        <dbReference type="ARBA" id="ARBA00048478"/>
    </source>
</evidence>
<keyword evidence="5 8" id="KW-0067">ATP-binding</keyword>
<dbReference type="EMBL" id="DRZX01000010">
    <property type="protein sequence ID" value="HHS48288.1"/>
    <property type="molecule type" value="Genomic_DNA"/>
</dbReference>
<dbReference type="EC" id="2.7.4.25" evidence="8"/>
<sequence>MANFIITIDGPSGSGKSTICKMLAKSDGFIHIDTGKIYRSIAYLLGETFNQDELNKLKLDFKLQDSQVLLIHNDKVLNDLLSTEDIAKKASLIAQKEFVRNFVNNFARKIAHDGKFIIDGRDAGSIIFANAQLKFFLTARIQERAKRRSKELSIDYKKSLNSIIQRDKNDSQRSIAPLVVPKGAITIDTTNLTIEEVYGLIKSYL</sequence>
<feature type="binding site" evidence="8">
    <location>
        <begin position="10"/>
        <end position="18"/>
    </location>
    <ligand>
        <name>ATP</name>
        <dbReference type="ChEBI" id="CHEBI:30616"/>
    </ligand>
</feature>
<dbReference type="HAMAP" id="MF_00238">
    <property type="entry name" value="Cytidyl_kinase_type1"/>
    <property type="match status" value="1"/>
</dbReference>
<keyword evidence="8" id="KW-0963">Cytoplasm</keyword>
<accession>A0A7C6E7W3</accession>
<comment type="catalytic activity">
    <reaction evidence="6 8">
        <text>dCMP + ATP = dCDP + ADP</text>
        <dbReference type="Rhea" id="RHEA:25094"/>
        <dbReference type="ChEBI" id="CHEBI:30616"/>
        <dbReference type="ChEBI" id="CHEBI:57566"/>
        <dbReference type="ChEBI" id="CHEBI:58593"/>
        <dbReference type="ChEBI" id="CHEBI:456216"/>
        <dbReference type="EC" id="2.7.4.25"/>
    </reaction>
</comment>
<evidence type="ECO:0000313" key="10">
    <source>
        <dbReference type="EMBL" id="HHS48288.1"/>
    </source>
</evidence>
<dbReference type="Proteomes" id="UP000886400">
    <property type="component" value="Unassembled WGS sequence"/>
</dbReference>
<evidence type="ECO:0000256" key="1">
    <source>
        <dbReference type="ARBA" id="ARBA00009427"/>
    </source>
</evidence>
<dbReference type="InterPro" id="IPR003136">
    <property type="entry name" value="Cytidylate_kin"/>
</dbReference>
<dbReference type="AlphaFoldDB" id="A0A7C6E7W3"/>
<gene>
    <name evidence="8 10" type="primary">cmk</name>
    <name evidence="10" type="ORF">ENM99_00190</name>
</gene>
<comment type="similarity">
    <text evidence="1 8">Belongs to the cytidylate kinase family. Type 1 subfamily.</text>
</comment>
<dbReference type="InterPro" id="IPR011994">
    <property type="entry name" value="Cytidylate_kinase_dom"/>
</dbReference>
<dbReference type="GO" id="GO:0005737">
    <property type="term" value="C:cytoplasm"/>
    <property type="evidence" value="ECO:0007669"/>
    <property type="project" value="UniProtKB-SubCell"/>
</dbReference>
<feature type="domain" description="Cytidylate kinase" evidence="9">
    <location>
        <begin position="6"/>
        <end position="201"/>
    </location>
</feature>
<keyword evidence="3 8" id="KW-0547">Nucleotide-binding</keyword>
<organism evidence="10">
    <name type="scientific">Desulfurella acetivorans</name>
    <dbReference type="NCBI Taxonomy" id="33002"/>
    <lineage>
        <taxon>Bacteria</taxon>
        <taxon>Pseudomonadati</taxon>
        <taxon>Campylobacterota</taxon>
        <taxon>Desulfurellia</taxon>
        <taxon>Desulfurellales</taxon>
        <taxon>Desulfurellaceae</taxon>
        <taxon>Desulfurella</taxon>
    </lineage>
</organism>
<dbReference type="NCBIfam" id="TIGR00017">
    <property type="entry name" value="cmk"/>
    <property type="match status" value="1"/>
</dbReference>
<evidence type="ECO:0000256" key="4">
    <source>
        <dbReference type="ARBA" id="ARBA00022777"/>
    </source>
</evidence>
<dbReference type="Gene3D" id="3.40.50.300">
    <property type="entry name" value="P-loop containing nucleotide triphosphate hydrolases"/>
    <property type="match status" value="1"/>
</dbReference>
<evidence type="ECO:0000256" key="5">
    <source>
        <dbReference type="ARBA" id="ARBA00022840"/>
    </source>
</evidence>
<reference evidence="10" key="1">
    <citation type="journal article" date="2020" name="mSystems">
        <title>Genome- and Community-Level Interaction Insights into Carbon Utilization and Element Cycling Functions of Hydrothermarchaeota in Hydrothermal Sediment.</title>
        <authorList>
            <person name="Zhou Z."/>
            <person name="Liu Y."/>
            <person name="Xu W."/>
            <person name="Pan J."/>
            <person name="Luo Z.H."/>
            <person name="Li M."/>
        </authorList>
    </citation>
    <scope>NUCLEOTIDE SEQUENCE [LARGE SCALE GENOMIC DNA]</scope>
    <source>
        <strain evidence="10">SpSt-1135</strain>
    </source>
</reference>